<evidence type="ECO:0000256" key="8">
    <source>
        <dbReference type="SAM" id="MobiDB-lite"/>
    </source>
</evidence>
<proteinExistence type="inferred from homology"/>
<keyword evidence="3 7" id="KW-0812">Transmembrane</keyword>
<feature type="compositionally biased region" description="Polar residues" evidence="8">
    <location>
        <begin position="692"/>
        <end position="709"/>
    </location>
</feature>
<feature type="transmembrane region" description="Helical" evidence="7">
    <location>
        <begin position="231"/>
        <end position="252"/>
    </location>
</feature>
<keyword evidence="5 7" id="KW-0472">Membrane</keyword>
<evidence type="ECO:0000256" key="1">
    <source>
        <dbReference type="ARBA" id="ARBA00004141"/>
    </source>
</evidence>
<keyword evidence="4 7" id="KW-1133">Transmembrane helix</keyword>
<feature type="transmembrane region" description="Helical" evidence="7">
    <location>
        <begin position="279"/>
        <end position="299"/>
    </location>
</feature>
<dbReference type="Proteomes" id="UP000692954">
    <property type="component" value="Unassembled WGS sequence"/>
</dbReference>
<evidence type="ECO:0000313" key="9">
    <source>
        <dbReference type="EMBL" id="CAD8096868.1"/>
    </source>
</evidence>
<sequence>MKRKISVKRNKAAIMKKVKPQFDSADQLSRIELYKRLDQNNPLNQGMRPYEGFNGPKKERSMTDRLCLFFLIVFFCATVFHGIVLISYGNINRISNGYDFREEICGIDGLINLPYLYYLQPSVDLNVAMCVNECPQSTGKYICLYSIDHFTTTNFCYVQMSSTKMARYCIPKEPVSRKIVDDYLSQTESYIKRTMSDILLSLDLIILSIILLGLSAYLLTYLLSFPSIVKYQVWGQIWLSILCFGVLSFLFYREYERVIETRCLYKVDKHYCGGDRATLFYLACIATASVGLLFLFNIMKLFNKINLGISLIKTSAQIVVVLKQLRFFAIFVAIFGFFQFGYSVYVIFYGMTIGERNTIQALNINGDAVKIFTTTQIYQLSLPFQAFMILFFLLFAMSVNEMFNSYALSVWFFTKKKDVVQIPLLVVLRELLLHHLGTCVYAVFMEIFFFIPKWIFYTIYYFLSSLPQDSMIVRFIQGCCLCCLACYQNCLRYLSKHTLVQVAIWSEGYSLSSRKAFFLLDRHKEKIHDLDFLIEFILFLLKLSNSLIVSLPIYIYLSISDTTLLGINVNDIESPLIPTLFVFLIGFFYVSVFQVSYDITTKSVIQLYLVDREMFYGEQRFVEDFVQKFMEFYGKKEADQLKIKSNVQRKFNAQVAPETINKELDEPSYQSEEQEEEDEEEQEEEFDDINLQDDNSSPELGNNFNGKNRTNAHHIVADPFQLDDASDSRSQTQWKSGSNFNK</sequence>
<dbReference type="InterPro" id="IPR007603">
    <property type="entry name" value="Choline_transptr-like"/>
</dbReference>
<dbReference type="OrthoDB" id="420519at2759"/>
<dbReference type="PANTHER" id="PTHR12385:SF14">
    <property type="entry name" value="CHOLINE TRANSPORTER-LIKE 2"/>
    <property type="match status" value="1"/>
</dbReference>
<accession>A0A8S1NW43</accession>
<keyword evidence="10" id="KW-1185">Reference proteome</keyword>
<comment type="caution">
    <text evidence="9">The sequence shown here is derived from an EMBL/GenBank/DDBJ whole genome shotgun (WGS) entry which is preliminary data.</text>
</comment>
<evidence type="ECO:0000256" key="6">
    <source>
        <dbReference type="ARBA" id="ARBA00023180"/>
    </source>
</evidence>
<dbReference type="GO" id="GO:0005886">
    <property type="term" value="C:plasma membrane"/>
    <property type="evidence" value="ECO:0007669"/>
    <property type="project" value="UniProtKB-SubCell"/>
</dbReference>
<evidence type="ECO:0000256" key="4">
    <source>
        <dbReference type="ARBA" id="ARBA00022989"/>
    </source>
</evidence>
<feature type="transmembrane region" description="Helical" evidence="7">
    <location>
        <begin position="532"/>
        <end position="556"/>
    </location>
</feature>
<feature type="compositionally biased region" description="Acidic residues" evidence="8">
    <location>
        <begin position="672"/>
        <end position="691"/>
    </location>
</feature>
<feature type="region of interest" description="Disordered" evidence="8">
    <location>
        <begin position="661"/>
        <end position="742"/>
    </location>
</feature>
<name>A0A8S1NW43_9CILI</name>
<feature type="transmembrane region" description="Helical" evidence="7">
    <location>
        <begin position="198"/>
        <end position="219"/>
    </location>
</feature>
<protein>
    <recommendedName>
        <fullName evidence="7">Choline transporter-like protein</fullName>
    </recommendedName>
</protein>
<dbReference type="AlphaFoldDB" id="A0A8S1NW43"/>
<comment type="subcellular location">
    <subcellularLocation>
        <location evidence="7">Cell membrane</location>
        <topology evidence="7">Multi-pass membrane protein</topology>
    </subcellularLocation>
    <subcellularLocation>
        <location evidence="1">Membrane</location>
        <topology evidence="1">Multi-pass membrane protein</topology>
    </subcellularLocation>
</comment>
<gene>
    <name evidence="9" type="ORF">PSON_ATCC_30995.1.T0670109</name>
</gene>
<feature type="compositionally biased region" description="Polar residues" evidence="8">
    <location>
        <begin position="728"/>
        <end position="742"/>
    </location>
</feature>
<feature type="transmembrane region" description="Helical" evidence="7">
    <location>
        <begin position="576"/>
        <end position="597"/>
    </location>
</feature>
<reference evidence="9" key="1">
    <citation type="submission" date="2021-01" db="EMBL/GenBank/DDBJ databases">
        <authorList>
            <consortium name="Genoscope - CEA"/>
            <person name="William W."/>
        </authorList>
    </citation>
    <scope>NUCLEOTIDE SEQUENCE</scope>
</reference>
<evidence type="ECO:0000256" key="5">
    <source>
        <dbReference type="ARBA" id="ARBA00023136"/>
    </source>
</evidence>
<evidence type="ECO:0000256" key="7">
    <source>
        <dbReference type="RuleBase" id="RU368066"/>
    </source>
</evidence>
<feature type="transmembrane region" description="Helical" evidence="7">
    <location>
        <begin position="327"/>
        <end position="348"/>
    </location>
</feature>
<comment type="function">
    <text evidence="7">Choline transporter.</text>
</comment>
<organism evidence="9 10">
    <name type="scientific">Paramecium sonneborni</name>
    <dbReference type="NCBI Taxonomy" id="65129"/>
    <lineage>
        <taxon>Eukaryota</taxon>
        <taxon>Sar</taxon>
        <taxon>Alveolata</taxon>
        <taxon>Ciliophora</taxon>
        <taxon>Intramacronucleata</taxon>
        <taxon>Oligohymenophorea</taxon>
        <taxon>Peniculida</taxon>
        <taxon>Parameciidae</taxon>
        <taxon>Paramecium</taxon>
    </lineage>
</organism>
<evidence type="ECO:0000256" key="2">
    <source>
        <dbReference type="ARBA" id="ARBA00007168"/>
    </source>
</evidence>
<dbReference type="PANTHER" id="PTHR12385">
    <property type="entry name" value="CHOLINE TRANSPORTER-LIKE (SLC FAMILY 44)"/>
    <property type="match status" value="1"/>
</dbReference>
<feature type="transmembrane region" description="Helical" evidence="7">
    <location>
        <begin position="66"/>
        <end position="88"/>
    </location>
</feature>
<feature type="transmembrane region" description="Helical" evidence="7">
    <location>
        <begin position="386"/>
        <end position="412"/>
    </location>
</feature>
<comment type="similarity">
    <text evidence="2 7">Belongs to the CTL (choline transporter-like) family.</text>
</comment>
<evidence type="ECO:0000313" key="10">
    <source>
        <dbReference type="Proteomes" id="UP000692954"/>
    </source>
</evidence>
<dbReference type="EMBL" id="CAJJDN010000067">
    <property type="protein sequence ID" value="CAD8096868.1"/>
    <property type="molecule type" value="Genomic_DNA"/>
</dbReference>
<evidence type="ECO:0000256" key="3">
    <source>
        <dbReference type="ARBA" id="ARBA00022692"/>
    </source>
</evidence>
<dbReference type="Pfam" id="PF04515">
    <property type="entry name" value="Choline_transpo"/>
    <property type="match status" value="1"/>
</dbReference>
<dbReference type="GO" id="GO:0022857">
    <property type="term" value="F:transmembrane transporter activity"/>
    <property type="evidence" value="ECO:0007669"/>
    <property type="project" value="UniProtKB-UniRule"/>
</dbReference>
<keyword evidence="6" id="KW-0325">Glycoprotein</keyword>